<feature type="domain" description="PAC" evidence="9">
    <location>
        <begin position="288"/>
        <end position="340"/>
    </location>
</feature>
<dbReference type="HOGENOM" id="CLU_000445_114_15_5"/>
<dbReference type="Gene3D" id="1.10.287.130">
    <property type="match status" value="1"/>
</dbReference>
<dbReference type="Gene3D" id="3.30.565.10">
    <property type="entry name" value="Histidine kinase-like ATPase, C-terminal domain"/>
    <property type="match status" value="1"/>
</dbReference>
<dbReference type="InterPro" id="IPR013656">
    <property type="entry name" value="PAS_4"/>
</dbReference>
<dbReference type="InterPro" id="IPR035965">
    <property type="entry name" value="PAS-like_dom_sf"/>
</dbReference>
<dbReference type="SUPFAM" id="SSF55785">
    <property type="entry name" value="PYP-like sensor domain (PAS domain)"/>
    <property type="match status" value="2"/>
</dbReference>
<dbReference type="CDD" id="cd16922">
    <property type="entry name" value="HATPase_EvgS-ArcB-TorS-like"/>
    <property type="match status" value="1"/>
</dbReference>
<dbReference type="InterPro" id="IPR001610">
    <property type="entry name" value="PAC"/>
</dbReference>
<gene>
    <name evidence="10" type="ordered locus">CC_0586</name>
</gene>
<evidence type="ECO:0000256" key="4">
    <source>
        <dbReference type="ARBA" id="ARBA00022679"/>
    </source>
</evidence>
<dbReference type="SMR" id="Q9AAL1"/>
<dbReference type="InterPro" id="IPR036097">
    <property type="entry name" value="HisK_dim/P_sf"/>
</dbReference>
<organism evidence="10 11">
    <name type="scientific">Caulobacter vibrioides (strain ATCC 19089 / CIP 103742 / CB 15)</name>
    <name type="common">Caulobacter crescentus</name>
    <dbReference type="NCBI Taxonomy" id="190650"/>
    <lineage>
        <taxon>Bacteria</taxon>
        <taxon>Pseudomonadati</taxon>
        <taxon>Pseudomonadota</taxon>
        <taxon>Alphaproteobacteria</taxon>
        <taxon>Caulobacterales</taxon>
        <taxon>Caulobacteraceae</taxon>
        <taxon>Caulobacter</taxon>
    </lineage>
</organism>
<dbReference type="SMART" id="SM00388">
    <property type="entry name" value="HisKA"/>
    <property type="match status" value="1"/>
</dbReference>
<reference evidence="10 11" key="1">
    <citation type="journal article" date="2001" name="Proc. Natl. Acad. Sci. U.S.A.">
        <title>Complete genome sequence of Caulobacter crescentus.</title>
        <authorList>
            <person name="Nierman W.C."/>
            <person name="Feldblyum T.V."/>
            <person name="Laub M.T."/>
            <person name="Paulsen I.T."/>
            <person name="Nelson K.E."/>
            <person name="Eisen J.A."/>
            <person name="Heidelberg J.F."/>
            <person name="Alley M.R."/>
            <person name="Ohta N."/>
            <person name="Maddock J.R."/>
            <person name="Potocka I."/>
            <person name="Nelson W.C."/>
            <person name="Newton A."/>
            <person name="Stephens C."/>
            <person name="Phadke N.D."/>
            <person name="Ely B."/>
            <person name="DeBoy R.T."/>
            <person name="Dodson R.J."/>
            <person name="Durkin A.S."/>
            <person name="Gwinn M.L."/>
            <person name="Haft D.H."/>
            <person name="Kolonay J.F."/>
            <person name="Smit J."/>
            <person name="Craven M.B."/>
            <person name="Khouri H."/>
            <person name="Shetty J."/>
            <person name="Berry K."/>
            <person name="Utterback T."/>
            <person name="Tran K."/>
            <person name="Wolf A."/>
            <person name="Vamathevan J."/>
            <person name="Ermolaeva M."/>
            <person name="White O."/>
            <person name="Salzberg S.L."/>
            <person name="Venter J.C."/>
            <person name="Shapiro L."/>
            <person name="Fraser C.M."/>
        </authorList>
    </citation>
    <scope>NUCLEOTIDE SEQUENCE [LARGE SCALE GENOMIC DNA]</scope>
    <source>
        <strain evidence="11">ATCC 19089 / CB15</strain>
    </source>
</reference>
<dbReference type="CDD" id="cd00130">
    <property type="entry name" value="PAS"/>
    <property type="match status" value="2"/>
</dbReference>
<dbReference type="Pfam" id="PF08448">
    <property type="entry name" value="PAS_4"/>
    <property type="match status" value="1"/>
</dbReference>
<dbReference type="InterPro" id="IPR000700">
    <property type="entry name" value="PAS-assoc_C"/>
</dbReference>
<dbReference type="Pfam" id="PF08447">
    <property type="entry name" value="PAS_3"/>
    <property type="match status" value="1"/>
</dbReference>
<dbReference type="InterPro" id="IPR003594">
    <property type="entry name" value="HATPase_dom"/>
</dbReference>
<dbReference type="SMART" id="SM00387">
    <property type="entry name" value="HATPase_c"/>
    <property type="match status" value="1"/>
</dbReference>
<dbReference type="EnsemblBacteria" id="AAK22572">
    <property type="protein sequence ID" value="AAK22572"/>
    <property type="gene ID" value="CC_0586"/>
</dbReference>
<evidence type="ECO:0000256" key="2">
    <source>
        <dbReference type="ARBA" id="ARBA00012438"/>
    </source>
</evidence>
<dbReference type="CDD" id="cd00082">
    <property type="entry name" value="HisKA"/>
    <property type="match status" value="1"/>
</dbReference>
<dbReference type="Pfam" id="PF00512">
    <property type="entry name" value="HisKA"/>
    <property type="match status" value="1"/>
</dbReference>
<dbReference type="PANTHER" id="PTHR43047">
    <property type="entry name" value="TWO-COMPONENT HISTIDINE PROTEIN KINASE"/>
    <property type="match status" value="1"/>
</dbReference>
<dbReference type="InterPro" id="IPR000014">
    <property type="entry name" value="PAS"/>
</dbReference>
<dbReference type="BioCyc" id="CAULO:CC0586-MONOMER"/>
<protein>
    <recommendedName>
        <fullName evidence="2">histidine kinase</fullName>
        <ecNumber evidence="2">2.7.13.3</ecNumber>
    </recommendedName>
</protein>
<sequence length="716" mass="76094">MSLYRRRLGVEALELIRRGTSQNALLGKGFAVDVGASGSDLCLWASGSDGEAARELLTELASLVVELVADASPFAMLEQAPDDLISHYDLTGRLLRVSPAWSRIIGGSVAEAAGRRTWDFIAPEDHPAVAAYYADLLREGAAPSSRLRMRVRHVAGDIRVLESRPMPIRNAEGVVTGFVDIARDITEQIETERRYQLALAQAHEARERAEASEWRLRLLAESAQDLTVQVDASGKILYASSSADRLGLANLAQEGASFMSLVHPDETERAATFIAGAFESRGDKRPSLDTELRFLSVDGDYRWMEGKGWLERDADGVPVALTSTFRDMTDRHSLEESLIAARVRAEAAVRAKSAFLANMTHELRTPLTSVIGFAEQIQAEPALSPTVRHASDRISAGGRALLSTINDILDFSKLESGGVSIVTAATEVNGLIAETVALLSVQADRKGLSLSYDGSAVLGLCAALDSQHVRQVLLNLIGNAIKFTEQGGVTVTAQRNDDGMLEIAVADTGIGIAEDHLERLFGRFSQVDDTIARRFGGSGLGLAIGRFLAEAMGGEIQVSSTVGRGSTFTLTLPLLSLDAAPESAAAPPVLPEGAPILLIGSAIQSLSAVLADAGARVDEATTAEAALSLSEARGYDCVVFQLDLDLDGHCDLARRMRQAGQNRYAPYLAVVSREAAATPPPQILDGLLAQDASPATAIRSVAALMDDGLPEGVGPA</sequence>
<dbReference type="STRING" id="190650.CC_0586"/>
<keyword evidence="5 10" id="KW-0418">Kinase</keyword>
<feature type="domain" description="PAS" evidence="8">
    <location>
        <begin position="70"/>
        <end position="140"/>
    </location>
</feature>
<evidence type="ECO:0000259" key="9">
    <source>
        <dbReference type="PROSITE" id="PS50113"/>
    </source>
</evidence>
<dbReference type="EC" id="2.7.13.3" evidence="2"/>
<dbReference type="PROSITE" id="PS50113">
    <property type="entry name" value="PAC"/>
    <property type="match status" value="2"/>
</dbReference>
<dbReference type="NCBIfam" id="TIGR00229">
    <property type="entry name" value="sensory_box"/>
    <property type="match status" value="2"/>
</dbReference>
<feature type="domain" description="PAC" evidence="9">
    <location>
        <begin position="145"/>
        <end position="197"/>
    </location>
</feature>
<evidence type="ECO:0000313" key="11">
    <source>
        <dbReference type="Proteomes" id="UP000001816"/>
    </source>
</evidence>
<dbReference type="PATRIC" id="fig|190650.5.peg.599"/>
<evidence type="ECO:0000313" key="10">
    <source>
        <dbReference type="EMBL" id="AAK22572.1"/>
    </source>
</evidence>
<dbReference type="GO" id="GO:0000155">
    <property type="term" value="F:phosphorelay sensor kinase activity"/>
    <property type="evidence" value="ECO:0007669"/>
    <property type="project" value="InterPro"/>
</dbReference>
<dbReference type="Gene3D" id="3.30.450.20">
    <property type="entry name" value="PAS domain"/>
    <property type="match status" value="2"/>
</dbReference>
<evidence type="ECO:0000256" key="6">
    <source>
        <dbReference type="ARBA" id="ARBA00023012"/>
    </source>
</evidence>
<dbReference type="PRINTS" id="PR00344">
    <property type="entry name" value="BCTRLSENSOR"/>
</dbReference>
<evidence type="ECO:0000259" key="8">
    <source>
        <dbReference type="PROSITE" id="PS50112"/>
    </source>
</evidence>
<dbReference type="FunFam" id="3.30.565.10:FF:000010">
    <property type="entry name" value="Sensor histidine kinase RcsC"/>
    <property type="match status" value="1"/>
</dbReference>
<dbReference type="eggNOG" id="COG5002">
    <property type="taxonomic scope" value="Bacteria"/>
</dbReference>
<proteinExistence type="predicted"/>
<dbReference type="SMART" id="SM00086">
    <property type="entry name" value="PAC"/>
    <property type="match status" value="2"/>
</dbReference>
<comment type="catalytic activity">
    <reaction evidence="1">
        <text>ATP + protein L-histidine = ADP + protein N-phospho-L-histidine.</text>
        <dbReference type="EC" id="2.7.13.3"/>
    </reaction>
</comment>
<dbReference type="KEGG" id="ccr:CC_0586"/>
<dbReference type="InterPro" id="IPR003661">
    <property type="entry name" value="HisK_dim/P_dom"/>
</dbReference>
<evidence type="ECO:0000259" key="7">
    <source>
        <dbReference type="PROSITE" id="PS50109"/>
    </source>
</evidence>
<dbReference type="SUPFAM" id="SSF47384">
    <property type="entry name" value="Homodimeric domain of signal transducing histidine kinase"/>
    <property type="match status" value="1"/>
</dbReference>
<evidence type="ECO:0000256" key="5">
    <source>
        <dbReference type="ARBA" id="ARBA00022777"/>
    </source>
</evidence>
<dbReference type="AlphaFoldDB" id="Q9AAL1"/>
<dbReference type="EMBL" id="AE005673">
    <property type="protein sequence ID" value="AAK22572.1"/>
    <property type="molecule type" value="Genomic_DNA"/>
</dbReference>
<keyword evidence="3" id="KW-0597">Phosphoprotein</keyword>
<evidence type="ECO:0000256" key="1">
    <source>
        <dbReference type="ARBA" id="ARBA00000085"/>
    </source>
</evidence>
<dbReference type="InterPro" id="IPR005467">
    <property type="entry name" value="His_kinase_dom"/>
</dbReference>
<dbReference type="InterPro" id="IPR004358">
    <property type="entry name" value="Sig_transdc_His_kin-like_C"/>
</dbReference>
<dbReference type="SUPFAM" id="SSF55874">
    <property type="entry name" value="ATPase domain of HSP90 chaperone/DNA topoisomerase II/histidine kinase"/>
    <property type="match status" value="1"/>
</dbReference>
<dbReference type="PROSITE" id="PS50109">
    <property type="entry name" value="HIS_KIN"/>
    <property type="match status" value="1"/>
</dbReference>
<dbReference type="PANTHER" id="PTHR43047:SF72">
    <property type="entry name" value="OSMOSENSING HISTIDINE PROTEIN KINASE SLN1"/>
    <property type="match status" value="1"/>
</dbReference>
<dbReference type="Pfam" id="PF02518">
    <property type="entry name" value="HATPase_c"/>
    <property type="match status" value="1"/>
</dbReference>
<dbReference type="eggNOG" id="COG0784">
    <property type="taxonomic scope" value="Bacteria"/>
</dbReference>
<evidence type="ECO:0000256" key="3">
    <source>
        <dbReference type="ARBA" id="ARBA00022553"/>
    </source>
</evidence>
<dbReference type="GO" id="GO:0009927">
    <property type="term" value="F:histidine phosphotransfer kinase activity"/>
    <property type="evidence" value="ECO:0007669"/>
    <property type="project" value="TreeGrafter"/>
</dbReference>
<dbReference type="PIR" id="H87321">
    <property type="entry name" value="H87321"/>
</dbReference>
<dbReference type="InterPro" id="IPR036890">
    <property type="entry name" value="HATPase_C_sf"/>
</dbReference>
<name>Q9AAL1_CAUVC</name>
<dbReference type="PROSITE" id="PS50112">
    <property type="entry name" value="PAS"/>
    <property type="match status" value="1"/>
</dbReference>
<dbReference type="GO" id="GO:0005886">
    <property type="term" value="C:plasma membrane"/>
    <property type="evidence" value="ECO:0007669"/>
    <property type="project" value="TreeGrafter"/>
</dbReference>
<dbReference type="InterPro" id="IPR013655">
    <property type="entry name" value="PAS_fold_3"/>
</dbReference>
<keyword evidence="11" id="KW-1185">Reference proteome</keyword>
<feature type="domain" description="Histidine kinase" evidence="7">
    <location>
        <begin position="358"/>
        <end position="576"/>
    </location>
</feature>
<keyword evidence="4" id="KW-0808">Transferase</keyword>
<dbReference type="SMART" id="SM00091">
    <property type="entry name" value="PAS"/>
    <property type="match status" value="2"/>
</dbReference>
<dbReference type="Proteomes" id="UP000001816">
    <property type="component" value="Chromosome"/>
</dbReference>
<keyword evidence="6" id="KW-0902">Two-component regulatory system</keyword>
<accession>Q9AAL1</accession>